<evidence type="ECO:0000256" key="8">
    <source>
        <dbReference type="SAM" id="Phobius"/>
    </source>
</evidence>
<feature type="transmembrane region" description="Helical" evidence="8">
    <location>
        <begin position="178"/>
        <end position="200"/>
    </location>
</feature>
<keyword evidence="6 8" id="KW-0472">Membrane</keyword>
<feature type="transmembrane region" description="Helical" evidence="8">
    <location>
        <begin position="404"/>
        <end position="425"/>
    </location>
</feature>
<evidence type="ECO:0000256" key="6">
    <source>
        <dbReference type="ARBA" id="ARBA00023136"/>
    </source>
</evidence>
<dbReference type="GO" id="GO:0005886">
    <property type="term" value="C:plasma membrane"/>
    <property type="evidence" value="ECO:0007669"/>
    <property type="project" value="UniProtKB-SubCell"/>
</dbReference>
<evidence type="ECO:0000313" key="10">
    <source>
        <dbReference type="Proteomes" id="UP000198406"/>
    </source>
</evidence>
<feature type="transmembrane region" description="Helical" evidence="8">
    <location>
        <begin position="58"/>
        <end position="76"/>
    </location>
</feature>
<feature type="compositionally biased region" description="Polar residues" evidence="7">
    <location>
        <begin position="306"/>
        <end position="319"/>
    </location>
</feature>
<comment type="similarity">
    <text evidence="2">Belongs to the UPF0324 family.</text>
</comment>
<proteinExistence type="inferred from homology"/>
<keyword evidence="10" id="KW-1185">Reference proteome</keyword>
<dbReference type="Proteomes" id="UP000198406">
    <property type="component" value="Unassembled WGS sequence"/>
</dbReference>
<dbReference type="Pfam" id="PF03601">
    <property type="entry name" value="Cons_hypoth698"/>
    <property type="match status" value="1"/>
</dbReference>
<dbReference type="EMBL" id="BDSP01000193">
    <property type="protein sequence ID" value="GAX23045.1"/>
    <property type="molecule type" value="Genomic_DNA"/>
</dbReference>
<dbReference type="AlphaFoldDB" id="A0A1Z5KA66"/>
<gene>
    <name evidence="9" type="ORF">FisN_15Hu055</name>
</gene>
<dbReference type="PANTHER" id="PTHR30106">
    <property type="entry name" value="INNER MEMBRANE PROTEIN YEIH-RELATED"/>
    <property type="match status" value="1"/>
</dbReference>
<organism evidence="9 10">
    <name type="scientific">Fistulifera solaris</name>
    <name type="common">Oleaginous diatom</name>
    <dbReference type="NCBI Taxonomy" id="1519565"/>
    <lineage>
        <taxon>Eukaryota</taxon>
        <taxon>Sar</taxon>
        <taxon>Stramenopiles</taxon>
        <taxon>Ochrophyta</taxon>
        <taxon>Bacillariophyta</taxon>
        <taxon>Bacillariophyceae</taxon>
        <taxon>Bacillariophycidae</taxon>
        <taxon>Naviculales</taxon>
        <taxon>Naviculaceae</taxon>
        <taxon>Fistulifera</taxon>
    </lineage>
</organism>
<feature type="region of interest" description="Disordered" evidence="7">
    <location>
        <begin position="299"/>
        <end position="319"/>
    </location>
</feature>
<evidence type="ECO:0000256" key="1">
    <source>
        <dbReference type="ARBA" id="ARBA00004651"/>
    </source>
</evidence>
<feature type="transmembrane region" description="Helical" evidence="8">
    <location>
        <begin position="206"/>
        <end position="227"/>
    </location>
</feature>
<feature type="transmembrane region" description="Helical" evidence="8">
    <location>
        <begin position="122"/>
        <end position="142"/>
    </location>
</feature>
<comment type="caution">
    <text evidence="9">The sequence shown here is derived from an EMBL/GenBank/DDBJ whole genome shotgun (WGS) entry which is preliminary data.</text>
</comment>
<evidence type="ECO:0000313" key="9">
    <source>
        <dbReference type="EMBL" id="GAX23045.1"/>
    </source>
</evidence>
<keyword evidence="5 8" id="KW-1133">Transmembrane helix</keyword>
<name>A0A1Z5KA66_FISSO</name>
<sequence>MIQQSLIRRYTLTSSFRHSKRWTARSVRWMTAVTPPSLQSNESSNNNKNNSKKNHSSILHGVVLCASTAFGGFQMASVLSSILGMPISGIPTSIVLGMTLKHNLPDHYIATIQPGLTFCTKTLLQTGIVCVAAKLSFGQVLATSWQSIPVVVSSVGAGMLFLPFAGRWAGLPSSQLTLLLTAGTSICGVTAITALAPAIQAPPRDIAVAVANTVLFGTFGMLCYPYLLHALCDGNSAQVGMCLGVAIHDTSQVLGSALAYKETYGDDVAFQVAAVTKLLRNLGLAVAIPALSYVHVTQQQKEETPNESSSPNASDSTLPPTMSGLMTFTKKYVPPFLLAFLGMSTLRSTGDLLLVEATASQQNFTLGMDWLGNDLSKYLLGTAMAGVGLGTSASSLRGVGWKPFAVGGAGAFVVGGTGFTVATMIV</sequence>
<evidence type="ECO:0000256" key="2">
    <source>
        <dbReference type="ARBA" id="ARBA00007977"/>
    </source>
</evidence>
<evidence type="ECO:0000256" key="3">
    <source>
        <dbReference type="ARBA" id="ARBA00022475"/>
    </source>
</evidence>
<dbReference type="InParanoid" id="A0A1Z5KA66"/>
<dbReference type="OrthoDB" id="42174at2759"/>
<feature type="transmembrane region" description="Helical" evidence="8">
    <location>
        <begin position="375"/>
        <end position="392"/>
    </location>
</feature>
<accession>A0A1Z5KA66</accession>
<keyword evidence="4 8" id="KW-0812">Transmembrane</keyword>
<keyword evidence="3" id="KW-1003">Cell membrane</keyword>
<evidence type="ECO:0000256" key="4">
    <source>
        <dbReference type="ARBA" id="ARBA00022692"/>
    </source>
</evidence>
<reference evidence="9 10" key="1">
    <citation type="journal article" date="2015" name="Plant Cell">
        <title>Oil accumulation by the oleaginous diatom Fistulifera solaris as revealed by the genome and transcriptome.</title>
        <authorList>
            <person name="Tanaka T."/>
            <person name="Maeda Y."/>
            <person name="Veluchamy A."/>
            <person name="Tanaka M."/>
            <person name="Abida H."/>
            <person name="Marechal E."/>
            <person name="Bowler C."/>
            <person name="Muto M."/>
            <person name="Sunaga Y."/>
            <person name="Tanaka M."/>
            <person name="Yoshino T."/>
            <person name="Taniguchi T."/>
            <person name="Fukuda Y."/>
            <person name="Nemoto M."/>
            <person name="Matsumoto M."/>
            <person name="Wong P.S."/>
            <person name="Aburatani S."/>
            <person name="Fujibuchi W."/>
        </authorList>
    </citation>
    <scope>NUCLEOTIDE SEQUENCE [LARGE SCALE GENOMIC DNA]</scope>
    <source>
        <strain evidence="9 10">JPCC DA0580</strain>
    </source>
</reference>
<comment type="subcellular location">
    <subcellularLocation>
        <location evidence="1">Cell membrane</location>
        <topology evidence="1">Multi-pass membrane protein</topology>
    </subcellularLocation>
</comment>
<evidence type="ECO:0000256" key="7">
    <source>
        <dbReference type="SAM" id="MobiDB-lite"/>
    </source>
</evidence>
<feature type="transmembrane region" description="Helical" evidence="8">
    <location>
        <begin position="148"/>
        <end position="166"/>
    </location>
</feature>
<dbReference type="PANTHER" id="PTHR30106:SF2">
    <property type="entry name" value="UPF0324 INNER MEMBRANE PROTEIN YEIH"/>
    <property type="match status" value="1"/>
</dbReference>
<protein>
    <submittedName>
        <fullName evidence="9">Uncharacterized protein</fullName>
    </submittedName>
</protein>
<dbReference type="InterPro" id="IPR018383">
    <property type="entry name" value="UPF0324_pro"/>
</dbReference>
<evidence type="ECO:0000256" key="5">
    <source>
        <dbReference type="ARBA" id="ARBA00022989"/>
    </source>
</evidence>